<accession>A0ABV7J029</accession>
<dbReference type="RefSeq" id="WP_380071717.1">
    <property type="nucleotide sequence ID" value="NZ_JBHRTO010000001.1"/>
</dbReference>
<evidence type="ECO:0000313" key="2">
    <source>
        <dbReference type="Proteomes" id="UP001595547"/>
    </source>
</evidence>
<reference evidence="2" key="1">
    <citation type="journal article" date="2019" name="Int. J. Syst. Evol. Microbiol.">
        <title>The Global Catalogue of Microorganisms (GCM) 10K type strain sequencing project: providing services to taxonomists for standard genome sequencing and annotation.</title>
        <authorList>
            <consortium name="The Broad Institute Genomics Platform"/>
            <consortium name="The Broad Institute Genome Sequencing Center for Infectious Disease"/>
            <person name="Wu L."/>
            <person name="Ma J."/>
        </authorList>
    </citation>
    <scope>NUCLEOTIDE SEQUENCE [LARGE SCALE GENOMIC DNA]</scope>
    <source>
        <strain evidence="2">KCTC 52039</strain>
    </source>
</reference>
<proteinExistence type="predicted"/>
<gene>
    <name evidence="1" type="ORF">ACFOGH_03690</name>
</gene>
<keyword evidence="2" id="KW-1185">Reference proteome</keyword>
<dbReference type="EMBL" id="JBHRTO010000001">
    <property type="protein sequence ID" value="MFC3180082.1"/>
    <property type="molecule type" value="Genomic_DNA"/>
</dbReference>
<dbReference type="Pfam" id="PF11367">
    <property type="entry name" value="Tail_completion_gp17"/>
    <property type="match status" value="1"/>
</dbReference>
<dbReference type="Gene3D" id="3.30.2000.30">
    <property type="match status" value="1"/>
</dbReference>
<dbReference type="Proteomes" id="UP001595547">
    <property type="component" value="Unassembled WGS sequence"/>
</dbReference>
<sequence>MSYHAAAALQAAIYARLAGFAGLAGVSIVDAMPAGAALGTFVLIGPEQVIDQSDKSGGGAEHRLEIAVISDASGFLTAKQVAGAVSQALVGAALTLATGRLVSIQFLRASARRLEAGDTRRIDMTFRARIEL</sequence>
<dbReference type="InterPro" id="IPR053745">
    <property type="entry name" value="Viral_Tail_Comp_sf"/>
</dbReference>
<name>A0ABV7J029_9RHOB</name>
<protein>
    <submittedName>
        <fullName evidence="1">DUF3168 domain-containing protein</fullName>
    </submittedName>
</protein>
<comment type="caution">
    <text evidence="1">The sequence shown here is derived from an EMBL/GenBank/DDBJ whole genome shotgun (WGS) entry which is preliminary data.</text>
</comment>
<evidence type="ECO:0000313" key="1">
    <source>
        <dbReference type="EMBL" id="MFC3180082.1"/>
    </source>
</evidence>
<organism evidence="1 2">
    <name type="scientific">Cypionkella sinensis</name>
    <dbReference type="NCBI Taxonomy" id="1756043"/>
    <lineage>
        <taxon>Bacteria</taxon>
        <taxon>Pseudomonadati</taxon>
        <taxon>Pseudomonadota</taxon>
        <taxon>Alphaproteobacteria</taxon>
        <taxon>Rhodobacterales</taxon>
        <taxon>Paracoccaceae</taxon>
        <taxon>Cypionkella</taxon>
    </lineage>
</organism>
<dbReference type="InterPro" id="IPR021508">
    <property type="entry name" value="Gp17-like"/>
</dbReference>